<evidence type="ECO:0000313" key="1">
    <source>
        <dbReference type="EMBL" id="AWR93295.1"/>
    </source>
</evidence>
<dbReference type="Proteomes" id="UP000248044">
    <property type="component" value="Chromosome"/>
</dbReference>
<organism evidence="1 2">
    <name type="scientific">Acidianus brierleyi</name>
    <dbReference type="NCBI Taxonomy" id="41673"/>
    <lineage>
        <taxon>Archaea</taxon>
        <taxon>Thermoproteota</taxon>
        <taxon>Thermoprotei</taxon>
        <taxon>Sulfolobales</taxon>
        <taxon>Sulfolobaceae</taxon>
        <taxon>Acidianus</taxon>
    </lineage>
</organism>
<evidence type="ECO:0000313" key="2">
    <source>
        <dbReference type="Proteomes" id="UP000248044"/>
    </source>
</evidence>
<gene>
    <name evidence="1" type="ORF">DFR85_00400</name>
</gene>
<dbReference type="GeneID" id="36830570"/>
<name>A0A2U9IBA8_9CREN</name>
<proteinExistence type="predicted"/>
<protein>
    <submittedName>
        <fullName evidence="1">Uncharacterized protein</fullName>
    </submittedName>
</protein>
<dbReference type="AlphaFoldDB" id="A0A2U9IBA8"/>
<dbReference type="KEGG" id="abri:DFR85_00400"/>
<reference evidence="1 2" key="1">
    <citation type="submission" date="2018-05" db="EMBL/GenBank/DDBJ databases">
        <title>Complete Genome Sequences of Extremely Thermoacidophilic, Metal-Mobilizing Type-Strain Members of the Archaeal Family Sulfolobaceae: Acidianus brierleyi DSM-1651T, Acidianus sulfidivorans DSM-18786T, Metallosphaera hakonensis DSM-7519T, and Metallosphaera prunae DSM-10039T.</title>
        <authorList>
            <person name="Counts J.A."/>
            <person name="Kelly R.M."/>
        </authorList>
    </citation>
    <scope>NUCLEOTIDE SEQUENCE [LARGE SCALE GENOMIC DNA]</scope>
    <source>
        <strain evidence="1 2">DSM 1651</strain>
    </source>
</reference>
<dbReference type="OrthoDB" id="42404at2157"/>
<dbReference type="RefSeq" id="WP_110269179.1">
    <property type="nucleotide sequence ID" value="NZ_CP029289.2"/>
</dbReference>
<keyword evidence="2" id="KW-1185">Reference proteome</keyword>
<dbReference type="EMBL" id="CP029289">
    <property type="protein sequence ID" value="AWR93295.1"/>
    <property type="molecule type" value="Genomic_DNA"/>
</dbReference>
<sequence>MKIKSLNIRGDSVEFCYEGSSIRLSVINDELRIYEEVTYEVAIGEIFSKIQIVIKDGKVFLSSLFGENEVNNPQNIINGIKEILELIKNKNTKLYGKINNIISA</sequence>
<accession>A0A2U9IBA8</accession>